<dbReference type="Proteomes" id="UP000233837">
    <property type="component" value="Unassembled WGS sequence"/>
</dbReference>
<proteinExistence type="predicted"/>
<dbReference type="AlphaFoldDB" id="A0A2I0VV18"/>
<protein>
    <submittedName>
        <fullName evidence="2">1-phosphatidylinositol-3-phosphate 5-kinase</fullName>
    </submittedName>
</protein>
<organism evidence="2 3">
    <name type="scientific">Dendrobium catenatum</name>
    <dbReference type="NCBI Taxonomy" id="906689"/>
    <lineage>
        <taxon>Eukaryota</taxon>
        <taxon>Viridiplantae</taxon>
        <taxon>Streptophyta</taxon>
        <taxon>Embryophyta</taxon>
        <taxon>Tracheophyta</taxon>
        <taxon>Spermatophyta</taxon>
        <taxon>Magnoliopsida</taxon>
        <taxon>Liliopsida</taxon>
        <taxon>Asparagales</taxon>
        <taxon>Orchidaceae</taxon>
        <taxon>Epidendroideae</taxon>
        <taxon>Malaxideae</taxon>
        <taxon>Dendrobiinae</taxon>
        <taxon>Dendrobium</taxon>
    </lineage>
</organism>
<name>A0A2I0VV18_9ASPA</name>
<keyword evidence="3" id="KW-1185">Reference proteome</keyword>
<dbReference type="GO" id="GO:0016301">
    <property type="term" value="F:kinase activity"/>
    <property type="evidence" value="ECO:0007669"/>
    <property type="project" value="UniProtKB-KW"/>
</dbReference>
<dbReference type="EMBL" id="KZ503212">
    <property type="protein sequence ID" value="PKU67250.1"/>
    <property type="molecule type" value="Genomic_DNA"/>
</dbReference>
<reference evidence="2 3" key="2">
    <citation type="journal article" date="2017" name="Nature">
        <title>The Apostasia genome and the evolution of orchids.</title>
        <authorList>
            <person name="Zhang G.Q."/>
            <person name="Liu K.W."/>
            <person name="Li Z."/>
            <person name="Lohaus R."/>
            <person name="Hsiao Y.Y."/>
            <person name="Niu S.C."/>
            <person name="Wang J.Y."/>
            <person name="Lin Y.C."/>
            <person name="Xu Q."/>
            <person name="Chen L.J."/>
            <person name="Yoshida K."/>
            <person name="Fujiwara S."/>
            <person name="Wang Z.W."/>
            <person name="Zhang Y.Q."/>
            <person name="Mitsuda N."/>
            <person name="Wang M."/>
            <person name="Liu G.H."/>
            <person name="Pecoraro L."/>
            <person name="Huang H.X."/>
            <person name="Xiao X.J."/>
            <person name="Lin M."/>
            <person name="Wu X.Y."/>
            <person name="Wu W.L."/>
            <person name="Chen Y.Y."/>
            <person name="Chang S.B."/>
            <person name="Sakamoto S."/>
            <person name="Ohme-Takagi M."/>
            <person name="Yagi M."/>
            <person name="Zeng S.J."/>
            <person name="Shen C.Y."/>
            <person name="Yeh C.M."/>
            <person name="Luo Y.B."/>
            <person name="Tsai W.C."/>
            <person name="Van de Peer Y."/>
            <person name="Liu Z.J."/>
        </authorList>
    </citation>
    <scope>NUCLEOTIDE SEQUENCE [LARGE SCALE GENOMIC DNA]</scope>
    <source>
        <tissue evidence="2">The whole plant</tissue>
    </source>
</reference>
<evidence type="ECO:0000313" key="3">
    <source>
        <dbReference type="Proteomes" id="UP000233837"/>
    </source>
</evidence>
<reference evidence="2 3" key="1">
    <citation type="journal article" date="2016" name="Sci. Rep.">
        <title>The Dendrobium catenatum Lindl. genome sequence provides insights into polysaccharide synthase, floral development and adaptive evolution.</title>
        <authorList>
            <person name="Zhang G.Q."/>
            <person name="Xu Q."/>
            <person name="Bian C."/>
            <person name="Tsai W.C."/>
            <person name="Yeh C.M."/>
            <person name="Liu K.W."/>
            <person name="Yoshida K."/>
            <person name="Zhang L.S."/>
            <person name="Chang S.B."/>
            <person name="Chen F."/>
            <person name="Shi Y."/>
            <person name="Su Y.Y."/>
            <person name="Zhang Y.Q."/>
            <person name="Chen L.J."/>
            <person name="Yin Y."/>
            <person name="Lin M."/>
            <person name="Huang H."/>
            <person name="Deng H."/>
            <person name="Wang Z.W."/>
            <person name="Zhu S.L."/>
            <person name="Zhao X."/>
            <person name="Deng C."/>
            <person name="Niu S.C."/>
            <person name="Huang J."/>
            <person name="Wang M."/>
            <person name="Liu G.H."/>
            <person name="Yang H.J."/>
            <person name="Xiao X.J."/>
            <person name="Hsiao Y.Y."/>
            <person name="Wu W.L."/>
            <person name="Chen Y.Y."/>
            <person name="Mitsuda N."/>
            <person name="Ohme-Takagi M."/>
            <person name="Luo Y.B."/>
            <person name="Van de Peer Y."/>
            <person name="Liu Z.J."/>
        </authorList>
    </citation>
    <scope>NUCLEOTIDE SEQUENCE [LARGE SCALE GENOMIC DNA]</scope>
    <source>
        <tissue evidence="2">The whole plant</tissue>
    </source>
</reference>
<accession>A0A2I0VV18</accession>
<evidence type="ECO:0000313" key="2">
    <source>
        <dbReference type="EMBL" id="PKU67250.1"/>
    </source>
</evidence>
<dbReference type="Pfam" id="PF03732">
    <property type="entry name" value="Retrotrans_gag"/>
    <property type="match status" value="1"/>
</dbReference>
<sequence length="178" mass="20698">MGGYGEYRGNGRDPKVRKLKMPIFEGEDGHGWIYKVERYFAVNGLTDDEKLTAAGLCLEGKALAWYQWRDRREPIRSWREFKDCLLERFRADGGGDFYEQFFALTQEGTVADYRDKFEYLASRLDHISESTLEGNFMKGLKLEIRTAVRVLEPRNLGKAMELAQLVEDQKKAERRGSR</sequence>
<evidence type="ECO:0000259" key="1">
    <source>
        <dbReference type="Pfam" id="PF03732"/>
    </source>
</evidence>
<gene>
    <name evidence="2" type="ORF">MA16_Dca015979</name>
</gene>
<keyword evidence="2" id="KW-0418">Kinase</keyword>
<keyword evidence="2" id="KW-0808">Transferase</keyword>
<feature type="domain" description="Retrotransposon gag" evidence="1">
    <location>
        <begin position="56"/>
        <end position="141"/>
    </location>
</feature>
<dbReference type="InterPro" id="IPR005162">
    <property type="entry name" value="Retrotrans_gag_dom"/>
</dbReference>